<protein>
    <submittedName>
        <fullName evidence="1">Uncharacterized protein</fullName>
    </submittedName>
</protein>
<sequence length="116" mass="12745">MIRDELQKQIAEKQGNAGFIKTVDTPLAALSAGQKAGLNRTGNTLFNEGNIEQARRIFTATGYSDGLTRVGDAYAKKNETIKALKQYVLAHNAKKSEPIYECMARIISTILQEKNA</sequence>
<comment type="caution">
    <text evidence="1">The sequence shown here is derived from an EMBL/GenBank/DDBJ whole genome shotgun (WGS) entry which is preliminary data.</text>
</comment>
<reference evidence="3 4" key="1">
    <citation type="submission" date="2013-08" db="EMBL/GenBank/DDBJ databases">
        <authorList>
            <person name="Durkin A.S."/>
            <person name="Haft D.R."/>
            <person name="McCorrison J."/>
            <person name="Torralba M."/>
            <person name="Gillis M."/>
            <person name="Haft D.H."/>
            <person name="Methe B."/>
            <person name="Sutton G."/>
            <person name="Nelson K.E."/>
        </authorList>
    </citation>
    <scope>NUCLEOTIDE SEQUENCE [LARGE SCALE GENOMIC DNA]</scope>
    <source>
        <strain evidence="2 4">ATCC 35536</strain>
        <strain evidence="1 3">VPI DR56BR1116</strain>
    </source>
</reference>
<dbReference type="AlphaFoldDB" id="U2MDQ6"/>
<gene>
    <name evidence="2" type="ORF">HMPREF0860_0581</name>
    <name evidence="1" type="ORF">HMPREF1325_0343</name>
</gene>
<evidence type="ECO:0000313" key="1">
    <source>
        <dbReference type="EMBL" id="ERF61693.1"/>
    </source>
</evidence>
<dbReference type="RefSeq" id="WP_021329376.1">
    <property type="nucleotide sequence ID" value="NZ_AUZJ01000007.1"/>
</dbReference>
<evidence type="ECO:0000313" key="4">
    <source>
        <dbReference type="Proteomes" id="UP000016646"/>
    </source>
</evidence>
<dbReference type="OrthoDB" id="342681at2"/>
<dbReference type="Proteomes" id="UP000016646">
    <property type="component" value="Unassembled WGS sequence"/>
</dbReference>
<keyword evidence="4" id="KW-1185">Reference proteome</keyword>
<dbReference type="Proteomes" id="UP000016412">
    <property type="component" value="Unassembled WGS sequence"/>
</dbReference>
<dbReference type="STRING" id="1125725.HMPREF1325_0343"/>
<dbReference type="PATRIC" id="fig|1125725.3.peg.293"/>
<proteinExistence type="predicted"/>
<dbReference type="EMBL" id="AVQI01000072">
    <property type="protein sequence ID" value="ERJ99819.1"/>
    <property type="molecule type" value="Genomic_DNA"/>
</dbReference>
<name>U2MDQ6_TRESO</name>
<evidence type="ECO:0000313" key="2">
    <source>
        <dbReference type="EMBL" id="ERJ99819.1"/>
    </source>
</evidence>
<organism evidence="1 3">
    <name type="scientific">Treponema socranskii subsp. socranskii VPI DR56BR1116 = ATCC 35536</name>
    <dbReference type="NCBI Taxonomy" id="1125725"/>
    <lineage>
        <taxon>Bacteria</taxon>
        <taxon>Pseudomonadati</taxon>
        <taxon>Spirochaetota</taxon>
        <taxon>Spirochaetia</taxon>
        <taxon>Spirochaetales</taxon>
        <taxon>Treponemataceae</taxon>
        <taxon>Treponema</taxon>
    </lineage>
</organism>
<dbReference type="eggNOG" id="ENOG502ZPBI">
    <property type="taxonomic scope" value="Bacteria"/>
</dbReference>
<accession>U2MDQ6</accession>
<evidence type="ECO:0000313" key="3">
    <source>
        <dbReference type="Proteomes" id="UP000016412"/>
    </source>
</evidence>
<dbReference type="EMBL" id="AUZJ01000007">
    <property type="protein sequence ID" value="ERF61693.1"/>
    <property type="molecule type" value="Genomic_DNA"/>
</dbReference>